<dbReference type="EMBL" id="JBGMEI010000006">
    <property type="protein sequence ID" value="MFO3665785.1"/>
    <property type="molecule type" value="Genomic_DNA"/>
</dbReference>
<dbReference type="SUPFAM" id="SSF56281">
    <property type="entry name" value="Metallo-hydrolase/oxidoreductase"/>
    <property type="match status" value="1"/>
</dbReference>
<evidence type="ECO:0000313" key="2">
    <source>
        <dbReference type="Proteomes" id="UP001637996"/>
    </source>
</evidence>
<keyword evidence="2" id="KW-1185">Reference proteome</keyword>
<dbReference type="InterPro" id="IPR036866">
    <property type="entry name" value="RibonucZ/Hydroxyglut_hydro"/>
</dbReference>
<dbReference type="RefSeq" id="WP_410031463.1">
    <property type="nucleotide sequence ID" value="NZ_JBGMEI010000006.1"/>
</dbReference>
<name>A0ABW9M9B8_9FIRM</name>
<dbReference type="Gene3D" id="3.60.15.10">
    <property type="entry name" value="Ribonuclease Z/Hydroxyacylglutathione hydrolase-like"/>
    <property type="match status" value="1"/>
</dbReference>
<comment type="caution">
    <text evidence="1">The sequence shown here is derived from an EMBL/GenBank/DDBJ whole genome shotgun (WGS) entry which is preliminary data.</text>
</comment>
<accession>A0ABW9M9B8</accession>
<reference evidence="1 2" key="1">
    <citation type="journal article" date="2025" name="Anaerobe">
        <title>Description of Anaerococcus kampingiae sp. nov., Anaerococcus groningensis sp. nov., Anaerococcus martiniensis sp. nov., and Anaerococcus cruorum sp. nov., isolated from human clinical specimens.</title>
        <authorList>
            <person name="Boiten K.E."/>
            <person name="Meijer J."/>
            <person name="van Wezel E.M."/>
            <person name="Veloo A.C.M."/>
        </authorList>
    </citation>
    <scope>NUCLEOTIDE SEQUENCE [LARGE SCALE GENOMIC DNA]</scope>
    <source>
        <strain evidence="1 2">ENR0831</strain>
    </source>
</reference>
<dbReference type="Proteomes" id="UP001637996">
    <property type="component" value="Unassembled WGS sequence"/>
</dbReference>
<evidence type="ECO:0000313" key="1">
    <source>
        <dbReference type="EMBL" id="MFO3665785.1"/>
    </source>
</evidence>
<gene>
    <name evidence="1" type="ORF">ACCQ41_05955</name>
</gene>
<sequence length="259" mass="30492">MMNNGIIITYVYHSCYTVETKDLFIIFDYYKGLLDIPENKQVVFVSTHSHSDHYTSEILKVPNMENKTYILSSDIGKLPSNENIIYIRDNKLSMDQLKSLYNSKNVHFVNKNKTFNIKLNNGENLKIKTFGSTDRGISILLYVDDMSIFHAGDLNFWAWPRNDKETMQKEYDDFMIEVEKIKNQPVDIAFFPVDPRLEENYFKGGDIFIKEVEPQIFFPMHFADNFEISKKFKGDFSYENTDVREITKENQKFVIDIDN</sequence>
<dbReference type="PANTHER" id="PTHR42967">
    <property type="entry name" value="METAL DEPENDENT HYDROLASE"/>
    <property type="match status" value="1"/>
</dbReference>
<organism evidence="1 2">
    <name type="scientific">Anaerococcus martiniensis</name>
    <dbReference type="NCBI Taxonomy" id="3115615"/>
    <lineage>
        <taxon>Bacteria</taxon>
        <taxon>Bacillati</taxon>
        <taxon>Bacillota</taxon>
        <taxon>Tissierellia</taxon>
        <taxon>Tissierellales</taxon>
        <taxon>Peptoniphilaceae</taxon>
        <taxon>Anaerococcus</taxon>
    </lineage>
</organism>
<proteinExistence type="predicted"/>
<dbReference type="Pfam" id="PF13483">
    <property type="entry name" value="Lactamase_B_3"/>
    <property type="match status" value="1"/>
</dbReference>
<dbReference type="PANTHER" id="PTHR42967:SF1">
    <property type="entry name" value="MBL FOLD METALLO-HYDROLASE"/>
    <property type="match status" value="1"/>
</dbReference>
<protein>
    <submittedName>
        <fullName evidence="1">MBL fold metallo-hydrolase</fullName>
    </submittedName>
</protein>